<dbReference type="EMBL" id="ACIS01000003">
    <property type="protein sequence ID" value="EEG09329.1"/>
    <property type="molecule type" value="Genomic_DNA"/>
</dbReference>
<accession>B9Z1N4</accession>
<dbReference type="eggNOG" id="ENOG5032WXT">
    <property type="taxonomic scope" value="Bacteria"/>
</dbReference>
<protein>
    <submittedName>
        <fullName evidence="1">Uncharacterized protein</fullName>
    </submittedName>
</protein>
<name>B9Z1N4_9NEIS</name>
<gene>
    <name evidence="1" type="ORF">FuraDRAFT_1269</name>
</gene>
<dbReference type="Proteomes" id="UP000003165">
    <property type="component" value="Unassembled WGS sequence"/>
</dbReference>
<keyword evidence="2" id="KW-1185">Reference proteome</keyword>
<dbReference type="AlphaFoldDB" id="B9Z1N4"/>
<comment type="caution">
    <text evidence="1">The sequence shown here is derived from an EMBL/GenBank/DDBJ whole genome shotgun (WGS) entry which is preliminary data.</text>
</comment>
<proteinExistence type="predicted"/>
<sequence precursor="true">MTRTQLKWATIGVALVLLGAVKFALISWYLSRPAEAAVQEVACDPAESSCRLPNGMQLQFASPAKSGQPFQIRLTGAAKEAPGAEFSMRDMDMGFNRYRFVAAPGGWQARVTLPMCVSQRQDWIMTLEVEGQRYRLPFQTS</sequence>
<evidence type="ECO:0000313" key="1">
    <source>
        <dbReference type="EMBL" id="EEG09329.1"/>
    </source>
</evidence>
<reference evidence="1 2" key="1">
    <citation type="submission" date="2009-02" db="EMBL/GenBank/DDBJ databases">
        <title>Sequencing of the draft genome and assembly of Lutiella nitroferrum 2002.</title>
        <authorList>
            <consortium name="US DOE Joint Genome Institute (JGI-PGF)"/>
            <person name="Lucas S."/>
            <person name="Copeland A."/>
            <person name="Lapidus A."/>
            <person name="Glavina del Rio T."/>
            <person name="Tice H."/>
            <person name="Bruce D."/>
            <person name="Goodwin L."/>
            <person name="Pitluck S."/>
            <person name="Larimer F."/>
            <person name="Land M.L."/>
            <person name="Hauser L."/>
            <person name="Coates J.D."/>
        </authorList>
    </citation>
    <scope>NUCLEOTIDE SEQUENCE [LARGE SCALE GENOMIC DNA]</scope>
    <source>
        <strain evidence="1 2">2002</strain>
    </source>
</reference>
<organism evidence="1 2">
    <name type="scientific">Pseudogulbenkiania ferrooxidans 2002</name>
    <dbReference type="NCBI Taxonomy" id="279714"/>
    <lineage>
        <taxon>Bacteria</taxon>
        <taxon>Pseudomonadati</taxon>
        <taxon>Pseudomonadota</taxon>
        <taxon>Betaproteobacteria</taxon>
        <taxon>Neisseriales</taxon>
        <taxon>Chromobacteriaceae</taxon>
        <taxon>Pseudogulbenkiania</taxon>
    </lineage>
</organism>
<dbReference type="RefSeq" id="WP_008953289.1">
    <property type="nucleotide sequence ID" value="NZ_ACIS01000003.1"/>
</dbReference>
<evidence type="ECO:0000313" key="2">
    <source>
        <dbReference type="Proteomes" id="UP000003165"/>
    </source>
</evidence>